<evidence type="ECO:0008006" key="4">
    <source>
        <dbReference type="Google" id="ProtNLM"/>
    </source>
</evidence>
<reference evidence="3" key="1">
    <citation type="submission" date="2023-07" db="EMBL/GenBank/DDBJ databases">
        <title>Draft genome sequence of the endophytic actinobacterium Streptomyces justiciae WPN32, a potential antibiotic producer.</title>
        <authorList>
            <person name="Yasawong M."/>
            <person name="Pana W."/>
            <person name="Ganta P."/>
            <person name="Santapan N."/>
            <person name="Songngamsuk T."/>
            <person name="Phatcharaharikarn M."/>
            <person name="Kerdtoob S."/>
            <person name="Nantapong N."/>
        </authorList>
    </citation>
    <scope>NUCLEOTIDE SEQUENCE [LARGE SCALE GENOMIC DNA]</scope>
    <source>
        <strain evidence="3">WPN32</strain>
    </source>
</reference>
<keyword evidence="3" id="KW-1185">Reference proteome</keyword>
<dbReference type="Gene3D" id="1.10.10.1150">
    <property type="entry name" value="Coenzyme PQQ synthesis protein D (PqqD)"/>
    <property type="match status" value="1"/>
</dbReference>
<feature type="region of interest" description="Disordered" evidence="1">
    <location>
        <begin position="1"/>
        <end position="31"/>
    </location>
</feature>
<evidence type="ECO:0000313" key="2">
    <source>
        <dbReference type="EMBL" id="MDT7843402.1"/>
    </source>
</evidence>
<feature type="compositionally biased region" description="Basic and acidic residues" evidence="1">
    <location>
        <begin position="16"/>
        <end position="27"/>
    </location>
</feature>
<dbReference type="InterPro" id="IPR041881">
    <property type="entry name" value="PqqD_sf"/>
</dbReference>
<protein>
    <recommendedName>
        <fullName evidence="4">PqqD family protein</fullName>
    </recommendedName>
</protein>
<name>A0ABU3LVZ5_9ACTN</name>
<organism evidence="2 3">
    <name type="scientific">Streptomyces justiciae</name>
    <dbReference type="NCBI Taxonomy" id="2780140"/>
    <lineage>
        <taxon>Bacteria</taxon>
        <taxon>Bacillati</taxon>
        <taxon>Actinomycetota</taxon>
        <taxon>Actinomycetes</taxon>
        <taxon>Kitasatosporales</taxon>
        <taxon>Streptomycetaceae</taxon>
        <taxon>Streptomyces</taxon>
    </lineage>
</organism>
<evidence type="ECO:0000256" key="1">
    <source>
        <dbReference type="SAM" id="MobiDB-lite"/>
    </source>
</evidence>
<evidence type="ECO:0000313" key="3">
    <source>
        <dbReference type="Proteomes" id="UP001257948"/>
    </source>
</evidence>
<comment type="caution">
    <text evidence="2">The sequence shown here is derived from an EMBL/GenBank/DDBJ whole genome shotgun (WGS) entry which is preliminary data.</text>
</comment>
<gene>
    <name evidence="2" type="ORF">RQC66_22010</name>
</gene>
<accession>A0ABU3LVZ5</accession>
<dbReference type="Pfam" id="PF05402">
    <property type="entry name" value="PqqD"/>
    <property type="match status" value="1"/>
</dbReference>
<dbReference type="EMBL" id="JAVTLL010000014">
    <property type="protein sequence ID" value="MDT7843402.1"/>
    <property type="molecule type" value="Genomic_DNA"/>
</dbReference>
<dbReference type="InterPro" id="IPR008792">
    <property type="entry name" value="PQQD"/>
</dbReference>
<dbReference type="RefSeq" id="WP_314202951.1">
    <property type="nucleotide sequence ID" value="NZ_JAVTLL010000014.1"/>
</dbReference>
<dbReference type="Proteomes" id="UP001257948">
    <property type="component" value="Unassembled WGS sequence"/>
</dbReference>
<sequence length="109" mass="11670">MTSHDGEGASSPSEGTIRRTDSLHLQEESDGSARVIDDRTFTAAHVNKAARIILEALNEPRTQRELATILAAAADCGVDEAVEPVARLVDELTALGWIESSGDRARELS</sequence>
<proteinExistence type="predicted"/>